<dbReference type="EMBL" id="GECZ01024951">
    <property type="protein sequence ID" value="JAS44818.1"/>
    <property type="molecule type" value="Transcribed_RNA"/>
</dbReference>
<feature type="region of interest" description="Disordered" evidence="1">
    <location>
        <begin position="30"/>
        <end position="133"/>
    </location>
</feature>
<feature type="compositionally biased region" description="Polar residues" evidence="1">
    <location>
        <begin position="102"/>
        <end position="120"/>
    </location>
</feature>
<evidence type="ECO:0000256" key="1">
    <source>
        <dbReference type="SAM" id="MobiDB-lite"/>
    </source>
</evidence>
<gene>
    <name evidence="2" type="ORF">g.8360</name>
</gene>
<reference evidence="2" key="1">
    <citation type="submission" date="2015-11" db="EMBL/GenBank/DDBJ databases">
        <title>De novo transcriptome assembly of four potential Pierce s Disease insect vectors from Arizona vineyards.</title>
        <authorList>
            <person name="Tassone E.E."/>
        </authorList>
    </citation>
    <scope>NUCLEOTIDE SEQUENCE</scope>
</reference>
<feature type="compositionally biased region" description="Low complexity" evidence="1">
    <location>
        <begin position="66"/>
        <end position="81"/>
    </location>
</feature>
<dbReference type="AlphaFoldDB" id="A0A1B6F3P8"/>
<protein>
    <submittedName>
        <fullName evidence="2">Uncharacterized protein</fullName>
    </submittedName>
</protein>
<feature type="compositionally biased region" description="Basic and acidic residues" evidence="1">
    <location>
        <begin position="121"/>
        <end position="133"/>
    </location>
</feature>
<proteinExistence type="predicted"/>
<accession>A0A1B6F3P8</accession>
<feature type="compositionally biased region" description="Basic residues" evidence="1">
    <location>
        <begin position="86"/>
        <end position="99"/>
    </location>
</feature>
<feature type="compositionally biased region" description="Basic and acidic residues" evidence="1">
    <location>
        <begin position="30"/>
        <end position="57"/>
    </location>
</feature>
<sequence>MPVYEENLSLFTVEEIDKQAVQVPFFSSHKEKLPARPVREKKTRGREKIQDILKQTDDSINDPLFSSDSDNYQPSSSSSGDESNFKKRIKVFKKVRNKQKVLCQNNAGKRSRLGKNSNNYDKNKASEKEDGEF</sequence>
<name>A0A1B6F3P8_9HEMI</name>
<feature type="non-terminal residue" evidence="2">
    <location>
        <position position="133"/>
    </location>
</feature>
<evidence type="ECO:0000313" key="2">
    <source>
        <dbReference type="EMBL" id="JAS44818.1"/>
    </source>
</evidence>
<organism evidence="2">
    <name type="scientific">Cuerna arida</name>
    <dbReference type="NCBI Taxonomy" id="1464854"/>
    <lineage>
        <taxon>Eukaryota</taxon>
        <taxon>Metazoa</taxon>
        <taxon>Ecdysozoa</taxon>
        <taxon>Arthropoda</taxon>
        <taxon>Hexapoda</taxon>
        <taxon>Insecta</taxon>
        <taxon>Pterygota</taxon>
        <taxon>Neoptera</taxon>
        <taxon>Paraneoptera</taxon>
        <taxon>Hemiptera</taxon>
        <taxon>Auchenorrhyncha</taxon>
        <taxon>Membracoidea</taxon>
        <taxon>Cicadellidae</taxon>
        <taxon>Cicadellinae</taxon>
        <taxon>Proconiini</taxon>
        <taxon>Cuerna</taxon>
    </lineage>
</organism>